<dbReference type="GO" id="GO:0005886">
    <property type="term" value="C:plasma membrane"/>
    <property type="evidence" value="ECO:0007669"/>
    <property type="project" value="TreeGrafter"/>
</dbReference>
<dbReference type="SUPFAM" id="SSF55486">
    <property type="entry name" value="Metalloproteases ('zincins'), catalytic domain"/>
    <property type="match status" value="1"/>
</dbReference>
<dbReference type="AlphaFoldDB" id="A0AAQ4DYF1"/>
<dbReference type="Proteomes" id="UP001321473">
    <property type="component" value="Unassembled WGS sequence"/>
</dbReference>
<dbReference type="InterPro" id="IPR000718">
    <property type="entry name" value="Peptidase_M13"/>
</dbReference>
<feature type="compositionally biased region" description="Basic residues" evidence="8">
    <location>
        <begin position="32"/>
        <end position="43"/>
    </location>
</feature>
<gene>
    <name evidence="11" type="ORF">V5799_005729</name>
</gene>
<feature type="compositionally biased region" description="Polar residues" evidence="8">
    <location>
        <begin position="162"/>
        <end position="173"/>
    </location>
</feature>
<dbReference type="Pfam" id="PF01431">
    <property type="entry name" value="Peptidase_M13"/>
    <property type="match status" value="1"/>
</dbReference>
<evidence type="ECO:0000313" key="12">
    <source>
        <dbReference type="Proteomes" id="UP001321473"/>
    </source>
</evidence>
<dbReference type="Gene3D" id="3.40.390.10">
    <property type="entry name" value="Collagenase (Catalytic Domain)"/>
    <property type="match status" value="1"/>
</dbReference>
<dbReference type="InterPro" id="IPR018497">
    <property type="entry name" value="Peptidase_M13_C"/>
</dbReference>
<evidence type="ECO:0000256" key="1">
    <source>
        <dbReference type="ARBA" id="ARBA00001947"/>
    </source>
</evidence>
<dbReference type="GO" id="GO:0004222">
    <property type="term" value="F:metalloendopeptidase activity"/>
    <property type="evidence" value="ECO:0007669"/>
    <property type="project" value="InterPro"/>
</dbReference>
<reference evidence="11 12" key="1">
    <citation type="journal article" date="2023" name="Arcadia Sci">
        <title>De novo assembly of a long-read Amblyomma americanum tick genome.</title>
        <authorList>
            <person name="Chou S."/>
            <person name="Poskanzer K.E."/>
            <person name="Rollins M."/>
            <person name="Thuy-Boun P.S."/>
        </authorList>
    </citation>
    <scope>NUCLEOTIDE SEQUENCE [LARGE SCALE GENOMIC DNA]</scope>
    <source>
        <strain evidence="11">F_SG_1</strain>
        <tissue evidence="11">Salivary glands</tissue>
    </source>
</reference>
<keyword evidence="3" id="KW-0645">Protease</keyword>
<dbReference type="Gene3D" id="1.10.1380.10">
    <property type="entry name" value="Neutral endopeptidase , domain2"/>
    <property type="match status" value="1"/>
</dbReference>
<keyword evidence="6" id="KW-0862">Zinc</keyword>
<dbReference type="PANTHER" id="PTHR11733:SF241">
    <property type="entry name" value="GH26575P-RELATED"/>
    <property type="match status" value="1"/>
</dbReference>
<dbReference type="InterPro" id="IPR042089">
    <property type="entry name" value="Peptidase_M13_dom_2"/>
</dbReference>
<dbReference type="EMBL" id="JARKHS020025418">
    <property type="protein sequence ID" value="KAK8767491.1"/>
    <property type="molecule type" value="Genomic_DNA"/>
</dbReference>
<proteinExistence type="inferred from homology"/>
<evidence type="ECO:0000256" key="5">
    <source>
        <dbReference type="ARBA" id="ARBA00022801"/>
    </source>
</evidence>
<dbReference type="GO" id="GO:0016485">
    <property type="term" value="P:protein processing"/>
    <property type="evidence" value="ECO:0007669"/>
    <property type="project" value="TreeGrafter"/>
</dbReference>
<keyword evidence="7" id="KW-0482">Metalloprotease</keyword>
<name>A0AAQ4DYF1_AMBAM</name>
<feature type="domain" description="Peptidase M13 N-terminal" evidence="10">
    <location>
        <begin position="166"/>
        <end position="501"/>
    </location>
</feature>
<evidence type="ECO:0000256" key="2">
    <source>
        <dbReference type="ARBA" id="ARBA00007357"/>
    </source>
</evidence>
<feature type="domain" description="Peptidase M13 C-terminal" evidence="9">
    <location>
        <begin position="652"/>
        <end position="732"/>
    </location>
</feature>
<keyword evidence="5" id="KW-0378">Hydrolase</keyword>
<evidence type="ECO:0000259" key="9">
    <source>
        <dbReference type="Pfam" id="PF01431"/>
    </source>
</evidence>
<comment type="cofactor">
    <cofactor evidence="1">
        <name>Zn(2+)</name>
        <dbReference type="ChEBI" id="CHEBI:29105"/>
    </cofactor>
</comment>
<protein>
    <submittedName>
        <fullName evidence="11">Uncharacterized protein</fullName>
    </submittedName>
</protein>
<evidence type="ECO:0000256" key="3">
    <source>
        <dbReference type="ARBA" id="ARBA00022670"/>
    </source>
</evidence>
<dbReference type="PANTHER" id="PTHR11733">
    <property type="entry name" value="ZINC METALLOPROTEASE FAMILY M13 NEPRILYSIN-RELATED"/>
    <property type="match status" value="1"/>
</dbReference>
<sequence>MEKPEQAIEGNDVQSKQSEKTTDTPKRTGSPRLHKALPAKPKPKSGTSTAAATSSVKTEGGSKAAQEPRPPTAGSLNYAQHQSALLPPGSAPQVPRERIDAKTDAASSSADQERQLGEQEKMDRDKADIRELLDEGRHQGVHEEAQDQLNRAPDNKCKTSPDESNAMQPRELSSATERLATGHLALAAFEACMADKNPIVAAKSSNVLRQFMQERRILWPESPGEGVHPLAVLLDLAYNWGIGVWFDTRLQLRANTRNLELLLTVGDMMPYWASYQRYVEKQDYEAYWKSFSVVFGGSGKSSPGAQHMKRVATAEAHICQEFTQVYQRTDKKPARIDIVNMSRYTPLISSQEWTENLNATATPGQRSGYGPIEKLLVSDTALLAVVSNLFGNYSRPQLLEHISWFFVQVFAPLVTRDIYSAMYRVKSAGDQQHRIFCTTEVEAMFGLLVASLYAANRFSAESRQMLDNDFFDEGLTVRDKIASLSSVDNAARNFIAEKLATAHSILWPPPDLSNGTSAVMHAIFSMKDTFVESWIEARRNTMRLAHSGPTFERELRFVRNYRLPFFAYDYLTNSVLVSLASLFDRAFVQFKGTASMRFGGIGFEYARQLVRAFDDVGLRVDSQGNIRDRLLSSLAINPSQCAIMGGDGIRELPALEVAYAAFKRRANESTLRTMKNYSEEQVFIITACFNLCRQPTTMRGVFAGGCNEAAANFAPFSQAFNCHKGATMNPTKT</sequence>
<dbReference type="Pfam" id="PF05649">
    <property type="entry name" value="Peptidase_M13_N"/>
    <property type="match status" value="1"/>
</dbReference>
<accession>A0AAQ4DYF1</accession>
<evidence type="ECO:0000256" key="7">
    <source>
        <dbReference type="ARBA" id="ARBA00023049"/>
    </source>
</evidence>
<dbReference type="InterPro" id="IPR024079">
    <property type="entry name" value="MetalloPept_cat_dom_sf"/>
</dbReference>
<keyword evidence="4" id="KW-0479">Metal-binding</keyword>
<feature type="region of interest" description="Disordered" evidence="8">
    <location>
        <begin position="1"/>
        <end position="173"/>
    </location>
</feature>
<keyword evidence="12" id="KW-1185">Reference proteome</keyword>
<evidence type="ECO:0000256" key="6">
    <source>
        <dbReference type="ARBA" id="ARBA00022833"/>
    </source>
</evidence>
<dbReference type="PROSITE" id="PS51885">
    <property type="entry name" value="NEPRILYSIN"/>
    <property type="match status" value="1"/>
</dbReference>
<feature type="compositionally biased region" description="Polar residues" evidence="8">
    <location>
        <begin position="74"/>
        <end position="83"/>
    </location>
</feature>
<dbReference type="InterPro" id="IPR008753">
    <property type="entry name" value="Peptidase_M13_N"/>
</dbReference>
<comment type="caution">
    <text evidence="11">The sequence shown here is derived from an EMBL/GenBank/DDBJ whole genome shotgun (WGS) entry which is preliminary data.</text>
</comment>
<comment type="similarity">
    <text evidence="2">Belongs to the peptidase M13 family.</text>
</comment>
<feature type="compositionally biased region" description="Basic and acidic residues" evidence="8">
    <location>
        <begin position="111"/>
        <end position="145"/>
    </location>
</feature>
<dbReference type="GO" id="GO:0046872">
    <property type="term" value="F:metal ion binding"/>
    <property type="evidence" value="ECO:0007669"/>
    <property type="project" value="UniProtKB-KW"/>
</dbReference>
<feature type="compositionally biased region" description="Basic and acidic residues" evidence="8">
    <location>
        <begin position="17"/>
        <end position="26"/>
    </location>
</feature>
<evidence type="ECO:0000259" key="10">
    <source>
        <dbReference type="Pfam" id="PF05649"/>
    </source>
</evidence>
<evidence type="ECO:0000256" key="8">
    <source>
        <dbReference type="SAM" id="MobiDB-lite"/>
    </source>
</evidence>
<evidence type="ECO:0000256" key="4">
    <source>
        <dbReference type="ARBA" id="ARBA00022723"/>
    </source>
</evidence>
<evidence type="ECO:0000313" key="11">
    <source>
        <dbReference type="EMBL" id="KAK8767491.1"/>
    </source>
</evidence>
<organism evidence="11 12">
    <name type="scientific">Amblyomma americanum</name>
    <name type="common">Lone star tick</name>
    <dbReference type="NCBI Taxonomy" id="6943"/>
    <lineage>
        <taxon>Eukaryota</taxon>
        <taxon>Metazoa</taxon>
        <taxon>Ecdysozoa</taxon>
        <taxon>Arthropoda</taxon>
        <taxon>Chelicerata</taxon>
        <taxon>Arachnida</taxon>
        <taxon>Acari</taxon>
        <taxon>Parasitiformes</taxon>
        <taxon>Ixodida</taxon>
        <taxon>Ixodoidea</taxon>
        <taxon>Ixodidae</taxon>
        <taxon>Amblyomminae</taxon>
        <taxon>Amblyomma</taxon>
    </lineage>
</organism>